<dbReference type="Proteomes" id="UP000094067">
    <property type="component" value="Unassembled WGS sequence"/>
</dbReference>
<evidence type="ECO:0008006" key="5">
    <source>
        <dbReference type="Google" id="ProtNLM"/>
    </source>
</evidence>
<evidence type="ECO:0000313" key="3">
    <source>
        <dbReference type="EMBL" id="ODM02566.1"/>
    </source>
</evidence>
<evidence type="ECO:0000313" key="4">
    <source>
        <dbReference type="Proteomes" id="UP000094067"/>
    </source>
</evidence>
<feature type="compositionally biased region" description="Acidic residues" evidence="1">
    <location>
        <begin position="2990"/>
        <end position="3000"/>
    </location>
</feature>
<keyword evidence="2" id="KW-0812">Transmembrane</keyword>
<feature type="compositionally biased region" description="Basic and acidic residues" evidence="1">
    <location>
        <begin position="3044"/>
        <end position="3054"/>
    </location>
</feature>
<protein>
    <recommendedName>
        <fullName evidence="5">Prepilin-type N-terminal cleavage/methylation domain-containing protein</fullName>
    </recommendedName>
</protein>
<dbReference type="NCBIfam" id="TIGR02532">
    <property type="entry name" value="IV_pilin_GFxxxE"/>
    <property type="match status" value="1"/>
</dbReference>
<proteinExistence type="predicted"/>
<feature type="compositionally biased region" description="Polar residues" evidence="1">
    <location>
        <begin position="3024"/>
        <end position="3040"/>
    </location>
</feature>
<dbReference type="InterPro" id="IPR012902">
    <property type="entry name" value="N_methyl_site"/>
</dbReference>
<keyword evidence="2" id="KW-1133">Transmembrane helix</keyword>
<sequence>MKEHKASDLRYTIIEEISGFTLVEVIVSLVILSILLTGAVMGIASWNRNSIYKRNNEYAQTLFIAAQTALAQEAAAGNSGELLAYVENGGAGSGLVQGYDASRSLYYLDIKADESDNLEGNRLYQLLCNYVYDQKIFQAAIRLEFDPGEGTVYSLSYTDRVNAFNYSEDDGSDGKTMGINARIREDEGLRRKQMLGYYDTVLSEQAPIESYGKPSFQKAVLENGETLVLRLKLASKYERFMLKYNYGFEVCDDSNKKRLAFYIKGSDLGDNDNNIATTHTVNVKVARFNEKNQEEIPKEYPLQITVNENKEICIVLDAVDLEAARILDEKNRAAVAGNETYEELLDSAFYQNTASILRFMGADTSSFGIPFDTKTIYVISRAGLDLSDARVKTTDTVQNPLMGKEKVISGDTSVTYDIQNARHLFNIRFTEIFYGLKDESGSTEQKTVSYSQTADFGWGGMDGLVDHYMLYDSSGQQGEWQINPDALYNADYSNEEGIPFPANPILRENSCYSAKKSILSGNHQIFGLTLYEKNAASVFDYTEVKNYALGLFRWNEGKISHVDFSDVKVEGQNYVGTVCGVNRGAVSHISVRLSDEVSDKMEKEETELSYVKGIQFVGGITGGDLLLLKDSTVDEQYLKTEGKGQEPSGYKRLYNGAPIRGNSYVGGIIGASCFGNEELTDSGSLIEKCVNEGTITGEKGKKRTSLYLGGIVGYAYGVGLSDCESTLGKKDFYSMKSVSDTMDELDEDAFVGDYMGGIIGYGTAGTRIKNCSTKGGVLRGHYFVGGIAGYLEYENGKGMTVLDGEGSESNADIIAFQYAGGILGANASLDAKQKPVEDYEEMRIVKNWKNKGIIISSNGYAGGITGFNAGQLMDCTSMKELTGIEWKEYASAITQWFSFSTKGCTGGLAGYNNGIVESSIRRFNTDMVVGTNYVGGLIGYNDVNGVVDLKNYSLKGGYVEGEAFVGGLIGCNVSKSIFSDTEDEAGNMLLQADPDMVSGIWFVGGLIGGNLAAVNGADGKDWYLQCRTGNQLGKVTAVYNGTVKMVGGMAGGCIGYNRLMTAHGNSSQIRGSIREAADYLVDISGTYAKDLTGMINAVFQWEAETAQSAGTGKMYIVDTTNDASEITPNTGKGTHINGVGEVSGGVMVGGIVGYSAPDFQLELRGLVNKATVRSEGNVASTDLTSLGSRNIGGYTQASLSYQGGTGRPYISEGGDPVNYSYTGGIIGTAGANVTIDNCVNTGNVAVHALGTTYYGNLTEVNSGTIIRCQVNLPEQFQGTYAGGITGKNTAEGEIIDCVVSGTVIGSRMAGGITAENFGSISTLADVLTMNGDIQSENGCIGGVAGFNAGSVSASEVKVKLSGDTYRAGGIAGINRGTINAAKAEASILISGGTGAAGGIAGESRGKITDCSFSGNVLITGTGVTGIGGIIGLVSGEAVVSGCENNGKIEGSQNAGGIVGIVDVTDGPNNTSMENCVNHGAVYGKNASGVTGRISGMNNGTLLIRNCVNTADLDGKSSVTGGIIGILDGKANGGNITVNDCRNYGKPLNQNDKMQGILGETGDQGSGAFEAEKYLKISECINVSDLENPVASDSLRPGDYDNNYYFTQPASFDGNTVSAVLSPYSGSNKNNAANVVDNDNRTRGIIQKSEDSHIRLDFLDKDGNKTAIDTNSLRISWFRENDEKRTVKFTITVEYEHGERVELTPSGNGSANYWTGEAAGNKDAGASIENCNEVSLESANGWKNEKIKTIIINLKGYEGDENQSLNEYSVWDISVDNTQLPPEEAQKRGIAEPLYVKKNPNAENWNAYKKSRLDNVPFIREMSVNPCTWNGTGKELYLKIDDQLHWKDRVVEKLDNPQGIKVELKNSQYHVTWNSVAEAYGYEVNASLYSDKDESTRVNGMGSSAYIPLGTETFITPSMDWAGLYLRVSIKAKSIFGEKYDSDEIYFTDENNNAFIKVQPMLPAPEIYLERDNSSGTDKWTLHLENADAYKSGQQFVNCSLIIAKLTGDEWEKIKKAAISDFQVVNDEIVLDIEKGLFDSDTLLEDTIIGFQMVPGRDSETQFLNSPMVTMEQWMLTGDYLKSKVTDISLQKDTPYLTGTSPDTLGYDTLLKSVTEDRSTIYRTEMLIFDPQLGTEVVAGYSDTVSGRSNEEETYGSISGVNQELAGYQAEGVCDEINTITVRTYAYASGNTTAADGQSQIPVCYLGSRNPLNTQPLTARELTSNSKYLTQKGTFELTTTGTKARYLVNDGYVIERAGVRSDGEPLYNVYYRLVLKNTDTMSAQYRKVEVKTESLKQPVPVISDEYEQDGDSVTFRWDGRQRDSSAKYQVNLTGVREDGSEVNLYSLKETEQASLTLTGFDWETSYKAIRLEVTRLGSQKEITDSFNQTRLVSDKLYSKSVQEFYRKLSKVTWGTVELNTHDELNYDIYWNRIAEESQRSCLKEYQLYAYVSCMGANEQKVTALKEALKKNYGGAVEEIADDSGNIQGFKVLLAVRKKAAGPYEPEYDKDYRENQELNCSLESFAGWEIELFVNAGAIEENGKYRDSEEGQHYKVKVSERLEMPGDLSVSLTDEEDKDIIFDSEYKEDDFKDLVMKFKLQSDTFSGDYKAEAAVYADRYDEMNFISDDGNVNPVFLDENGIISVRPLAPVSESPCILISQDANGNAEFTLSKDNLIGWDSTLAGKYLVIRYRATENEKISSLWSDYLVYRLPKVKPDTILLNGGTEEEQIGAHTISRDMLEWKWKYEEGTCQIAVRDLAGKEHTVSITFEKGKEPKVSDGNTDITMEKEQDNVYRYTIDSISYEAAWPWENSNTRHSAVLRITEGETEGKTVYNCRLILPDIRSAFDTGANQELQYLFTSAVSVKQTFGNQSVWTNSDTAFRIRIWQPEELKTLTWEKGETVENLQKVIETWDSNSHNGYDVYSVKSDPLPIVICKDNNSVTYAGRSNTISGNTLPDKKPQNSVSGNTIETETSTEEEKETESQTSTETVPETESETETESAAETRTESESHTGSQTDEPDTEVHTQSMAFSEITTENKSLPDSGMKKEGKPGNE</sequence>
<evidence type="ECO:0000256" key="2">
    <source>
        <dbReference type="SAM" id="Phobius"/>
    </source>
</evidence>
<feature type="region of interest" description="Disordered" evidence="1">
    <location>
        <begin position="2945"/>
        <end position="3054"/>
    </location>
</feature>
<feature type="transmembrane region" description="Helical" evidence="2">
    <location>
        <begin position="21"/>
        <end position="46"/>
    </location>
</feature>
<gene>
    <name evidence="3" type="ORF">BEI61_05728</name>
</gene>
<dbReference type="PROSITE" id="PS00409">
    <property type="entry name" value="PROKAR_NTER_METHYL"/>
    <property type="match status" value="1"/>
</dbReference>
<dbReference type="RefSeq" id="WP_069155059.1">
    <property type="nucleotide sequence ID" value="NZ_MCGH01000004.1"/>
</dbReference>
<evidence type="ECO:0000256" key="1">
    <source>
        <dbReference type="SAM" id="MobiDB-lite"/>
    </source>
</evidence>
<dbReference type="EMBL" id="MCGH01000004">
    <property type="protein sequence ID" value="ODM02566.1"/>
    <property type="molecule type" value="Genomic_DNA"/>
</dbReference>
<reference evidence="3 4" key="1">
    <citation type="submission" date="2016-07" db="EMBL/GenBank/DDBJ databases">
        <title>Characterization of isolates of Eisenbergiella tayi derived from blood cultures, using whole genome sequencing.</title>
        <authorList>
            <person name="Burdz T."/>
            <person name="Wiebe D."/>
            <person name="Huynh C."/>
            <person name="Bernard K."/>
        </authorList>
    </citation>
    <scope>NUCLEOTIDE SEQUENCE [LARGE SCALE GENOMIC DNA]</scope>
    <source>
        <strain evidence="3 4">NML 110608</strain>
    </source>
</reference>
<organism evidence="3 4">
    <name type="scientific">Eisenbergiella tayi</name>
    <dbReference type="NCBI Taxonomy" id="1432052"/>
    <lineage>
        <taxon>Bacteria</taxon>
        <taxon>Bacillati</taxon>
        <taxon>Bacillota</taxon>
        <taxon>Clostridia</taxon>
        <taxon>Lachnospirales</taxon>
        <taxon>Lachnospiraceae</taxon>
        <taxon>Eisenbergiella</taxon>
    </lineage>
</organism>
<name>A0A1E3A2X8_9FIRM</name>
<dbReference type="Gene3D" id="2.160.20.110">
    <property type="match status" value="4"/>
</dbReference>
<dbReference type="Pfam" id="PF07963">
    <property type="entry name" value="N_methyl"/>
    <property type="match status" value="1"/>
</dbReference>
<accession>A0A1E3A2X8</accession>
<dbReference type="PATRIC" id="fig|1432052.4.peg.6364"/>
<keyword evidence="2" id="KW-0472">Membrane</keyword>
<comment type="caution">
    <text evidence="3">The sequence shown here is derived from an EMBL/GenBank/DDBJ whole genome shotgun (WGS) entry which is preliminary data.</text>
</comment>